<dbReference type="PANTHER" id="PTHR30296:SF0">
    <property type="entry name" value="LACTATE UTILIZATION PROTEIN A"/>
    <property type="match status" value="1"/>
</dbReference>
<dbReference type="GO" id="GO:0016491">
    <property type="term" value="F:oxidoreductase activity"/>
    <property type="evidence" value="ECO:0007669"/>
    <property type="project" value="UniProtKB-ARBA"/>
</dbReference>
<protein>
    <recommendedName>
        <fullName evidence="1">Cysteine-rich domain-containing protein</fullName>
    </recommendedName>
</protein>
<sequence>MPTFVIVSPNLMNVGLFIPCYVDQFYPQVGIASLQLLQKLGVSVTYPAQQTCCGQPMANAGCERDSVGVYDHFVNTFADFDYVVAPSASCVYHVRKHFDIIDQTPAVQHVRERTYDLVQFITEVLKVEQIEAHFPHRVGLHLSCHGQRGLRMATDSELTPVRDGQMRRLLTGVDGLELVDLDRYDECCGFGGLFCVSEAAVSARMGQDRVADHVRNGAEVITGGDVSCLMHLEGIVRRKNLPIRVLHIAEILNG</sequence>
<dbReference type="HOGENOM" id="CLU_023081_1_0_10"/>
<dbReference type="Proteomes" id="UP000011058">
    <property type="component" value="Chromosome"/>
</dbReference>
<dbReference type="STRING" id="1166018.FAES_4381"/>
<feature type="domain" description="Cysteine-rich" evidence="1">
    <location>
        <begin position="138"/>
        <end position="232"/>
    </location>
</feature>
<dbReference type="KEGG" id="fae:FAES_4381"/>
<evidence type="ECO:0000313" key="2">
    <source>
        <dbReference type="EMBL" id="CCH02380.1"/>
    </source>
</evidence>
<accession>I0KE27</accession>
<organism evidence="2 3">
    <name type="scientific">Fibrella aestuarina BUZ 2</name>
    <dbReference type="NCBI Taxonomy" id="1166018"/>
    <lineage>
        <taxon>Bacteria</taxon>
        <taxon>Pseudomonadati</taxon>
        <taxon>Bacteroidota</taxon>
        <taxon>Cytophagia</taxon>
        <taxon>Cytophagales</taxon>
        <taxon>Spirosomataceae</taxon>
        <taxon>Fibrella</taxon>
    </lineage>
</organism>
<evidence type="ECO:0000313" key="3">
    <source>
        <dbReference type="Proteomes" id="UP000011058"/>
    </source>
</evidence>
<proteinExistence type="predicted"/>
<name>I0KE27_9BACT</name>
<dbReference type="AlphaFoldDB" id="I0KE27"/>
<feature type="domain" description="Cysteine-rich" evidence="1">
    <location>
        <begin position="14"/>
        <end position="94"/>
    </location>
</feature>
<dbReference type="InterPro" id="IPR004017">
    <property type="entry name" value="Cys_rich_dom"/>
</dbReference>
<dbReference type="EMBL" id="HE796683">
    <property type="protein sequence ID" value="CCH02380.1"/>
    <property type="molecule type" value="Genomic_DNA"/>
</dbReference>
<evidence type="ECO:0000259" key="1">
    <source>
        <dbReference type="Pfam" id="PF02754"/>
    </source>
</evidence>
<dbReference type="PATRIC" id="fig|1166018.3.peg.1342"/>
<dbReference type="PANTHER" id="PTHR30296">
    <property type="entry name" value="UNCHARACTERIZED PROTEIN YKGE"/>
    <property type="match status" value="1"/>
</dbReference>
<keyword evidence="3" id="KW-1185">Reference proteome</keyword>
<dbReference type="Pfam" id="PF02754">
    <property type="entry name" value="CCG"/>
    <property type="match status" value="2"/>
</dbReference>
<dbReference type="eggNOG" id="COG0247">
    <property type="taxonomic scope" value="Bacteria"/>
</dbReference>
<gene>
    <name evidence="2" type="ORF">FAES_4381</name>
</gene>
<reference evidence="2 3" key="1">
    <citation type="journal article" date="2012" name="J. Bacteriol.">
        <title>Genome Sequence of Fibrella aestuarina BUZ 2T, a Filamentous Marine Bacterium.</title>
        <authorList>
            <person name="Filippini M."/>
            <person name="Qi W."/>
            <person name="Blom J."/>
            <person name="Goesmann A."/>
            <person name="Smits T.H."/>
            <person name="Bagheri H.C."/>
        </authorList>
    </citation>
    <scope>NUCLEOTIDE SEQUENCE [LARGE SCALE GENOMIC DNA]</scope>
    <source>
        <strain evidence="3">BUZ 2T</strain>
    </source>
</reference>
<dbReference type="GO" id="GO:0005829">
    <property type="term" value="C:cytosol"/>
    <property type="evidence" value="ECO:0007669"/>
    <property type="project" value="TreeGrafter"/>
</dbReference>